<protein>
    <submittedName>
        <fullName evidence="1">DUF924 domain-containing protein</fullName>
    </submittedName>
</protein>
<sequence>MAGDLVTTEGEVDSAAGEVLDFWFALSTEQRFAKDAALDREIGERFAALRDRVAATGAAGWRDDPRTLLAAIILLDQFSRNLFRGQAAAFAADPLARRLTAEALAKGWDAGLTNEERVFLYMPMMHGEDAESQRRSVELFTALGEEENRKFAVDHAEVFARFGRFPSRNAALGRETTAEERAYLDAGGGW</sequence>
<dbReference type="Gene3D" id="1.25.40.10">
    <property type="entry name" value="Tetratricopeptide repeat domain"/>
    <property type="match status" value="1"/>
</dbReference>
<dbReference type="EMBL" id="JAAVJH010000007">
    <property type="protein sequence ID" value="NJR79440.1"/>
    <property type="molecule type" value="Genomic_DNA"/>
</dbReference>
<dbReference type="InterPro" id="IPR010323">
    <property type="entry name" value="DUF924"/>
</dbReference>
<keyword evidence="2" id="KW-1185">Reference proteome</keyword>
<dbReference type="RefSeq" id="WP_168135000.1">
    <property type="nucleotide sequence ID" value="NZ_JAAVJH010000007.1"/>
</dbReference>
<accession>A0ABX1CN95</accession>
<evidence type="ECO:0000313" key="1">
    <source>
        <dbReference type="EMBL" id="NJR79440.1"/>
    </source>
</evidence>
<dbReference type="SUPFAM" id="SSF48452">
    <property type="entry name" value="TPR-like"/>
    <property type="match status" value="1"/>
</dbReference>
<proteinExistence type="predicted"/>
<evidence type="ECO:0000313" key="2">
    <source>
        <dbReference type="Proteomes" id="UP000732399"/>
    </source>
</evidence>
<gene>
    <name evidence="1" type="ORF">HBH26_12690</name>
</gene>
<reference evidence="1 2" key="1">
    <citation type="submission" date="2020-03" db="EMBL/GenBank/DDBJ databases">
        <authorList>
            <person name="Wang L."/>
            <person name="He N."/>
            <person name="Li Y."/>
            <person name="Fang Y."/>
            <person name="Zhang F."/>
        </authorList>
    </citation>
    <scope>NUCLEOTIDE SEQUENCE [LARGE SCALE GENOMIC DNA]</scope>
    <source>
        <strain evidence="1 2">36D10-4-7</strain>
    </source>
</reference>
<dbReference type="Gene3D" id="1.20.58.320">
    <property type="entry name" value="TPR-like"/>
    <property type="match status" value="1"/>
</dbReference>
<comment type="caution">
    <text evidence="1">The sequence shown here is derived from an EMBL/GenBank/DDBJ whole genome shotgun (WGS) entry which is preliminary data.</text>
</comment>
<dbReference type="Proteomes" id="UP000732399">
    <property type="component" value="Unassembled WGS sequence"/>
</dbReference>
<dbReference type="InterPro" id="IPR011990">
    <property type="entry name" value="TPR-like_helical_dom_sf"/>
</dbReference>
<organism evidence="1 2">
    <name type="scientific">Sphingomonas corticis</name>
    <dbReference type="NCBI Taxonomy" id="2722791"/>
    <lineage>
        <taxon>Bacteria</taxon>
        <taxon>Pseudomonadati</taxon>
        <taxon>Pseudomonadota</taxon>
        <taxon>Alphaproteobacteria</taxon>
        <taxon>Sphingomonadales</taxon>
        <taxon>Sphingomonadaceae</taxon>
        <taxon>Sphingomonas</taxon>
    </lineage>
</organism>
<name>A0ABX1CN95_9SPHN</name>
<dbReference type="Pfam" id="PF06041">
    <property type="entry name" value="DUF924"/>
    <property type="match status" value="1"/>
</dbReference>